<dbReference type="RefSeq" id="WP_066421521.1">
    <property type="nucleotide sequence ID" value="NZ_FKBS01000029.1"/>
</dbReference>
<gene>
    <name evidence="2" type="ORF">SAMEA1982600_05406</name>
</gene>
<dbReference type="OrthoDB" id="6016419at2"/>
<feature type="transmembrane region" description="Helical" evidence="1">
    <location>
        <begin position="236"/>
        <end position="256"/>
    </location>
</feature>
<dbReference type="PANTHER" id="PTHR43471:SF14">
    <property type="entry name" value="ABC-2 TYPE TRANSPORT SYSTEM PERMEASE PROTEIN"/>
    <property type="match status" value="1"/>
</dbReference>
<sequence length="486" mass="53784">MQDTQFRRFGMILRHELRLLTRERALWVCGLLFLLLVGYAVFNGMLQTSLRDQAQAALMRADAQNRANQLMQLDRITDGSETPTPFGNPASPANMGGGLGAHYAVMPSLPLAPVALGQTDLFPSQFKVSYDSKVNFIHNNDIENPWHLLSGHFDLAFVVVYLLPLLIFALGHNLLSAEKEDGTLRLLLSQPLSLMTLISGKVALRAAVLLTAAVVLPVVALLIARPQALQAAGATMWWALLVGAYALFWFAAVVAVNAFGRSSAANAMILMVSWVLLVLVVPLLLNLAAAYVHPAPSRAELATRTRVATALAMRDHAALLSTDYEHMDKPDALIPRDGHLKISGRPLGHARVERQVDAAMQPELDRFDQQMGRQQALIAQYSVLSPAAAAFEGITALAGTGQQRHGHFMRQIDAYHRQWKDFFLPRIEASRALTREDFTHIPVFHWQEEETDAVQRQALRALVQLLAPTALLLGLACWRLRRYRVV</sequence>
<dbReference type="Proteomes" id="UP000077037">
    <property type="component" value="Unassembled WGS sequence"/>
</dbReference>
<feature type="transmembrane region" description="Helical" evidence="1">
    <location>
        <begin position="155"/>
        <end position="175"/>
    </location>
</feature>
<evidence type="ECO:0000256" key="1">
    <source>
        <dbReference type="SAM" id="Phobius"/>
    </source>
</evidence>
<protein>
    <submittedName>
        <fullName evidence="2">ABC-type transport system involved in multi-copper enzyme maturation, permease component</fullName>
    </submittedName>
</protein>
<evidence type="ECO:0000313" key="2">
    <source>
        <dbReference type="EMBL" id="SAI59913.1"/>
    </source>
</evidence>
<feature type="transmembrane region" description="Helical" evidence="1">
    <location>
        <begin position="268"/>
        <end position="292"/>
    </location>
</feature>
<dbReference type="PANTHER" id="PTHR43471">
    <property type="entry name" value="ABC TRANSPORTER PERMEASE"/>
    <property type="match status" value="1"/>
</dbReference>
<keyword evidence="1" id="KW-1133">Transmembrane helix</keyword>
<feature type="transmembrane region" description="Helical" evidence="1">
    <location>
        <begin position="24"/>
        <end position="42"/>
    </location>
</feature>
<dbReference type="AlphaFoldDB" id="A0A157RPK6"/>
<dbReference type="GO" id="GO:0140359">
    <property type="term" value="F:ABC-type transporter activity"/>
    <property type="evidence" value="ECO:0007669"/>
    <property type="project" value="InterPro"/>
</dbReference>
<organism evidence="2 3">
    <name type="scientific">Bordetella ansorpii</name>
    <dbReference type="NCBI Taxonomy" id="288768"/>
    <lineage>
        <taxon>Bacteria</taxon>
        <taxon>Pseudomonadati</taxon>
        <taxon>Pseudomonadota</taxon>
        <taxon>Betaproteobacteria</taxon>
        <taxon>Burkholderiales</taxon>
        <taxon>Alcaligenaceae</taxon>
        <taxon>Bordetella</taxon>
    </lineage>
</organism>
<keyword evidence="1" id="KW-0472">Membrane</keyword>
<name>A0A157RPK6_9BORD</name>
<dbReference type="Pfam" id="PF12679">
    <property type="entry name" value="ABC2_membrane_2"/>
    <property type="match status" value="1"/>
</dbReference>
<accession>A0A157RPK6</accession>
<evidence type="ECO:0000313" key="3">
    <source>
        <dbReference type="Proteomes" id="UP000077037"/>
    </source>
</evidence>
<keyword evidence="1" id="KW-0812">Transmembrane</keyword>
<proteinExistence type="predicted"/>
<dbReference type="GO" id="GO:0005886">
    <property type="term" value="C:plasma membrane"/>
    <property type="evidence" value="ECO:0007669"/>
    <property type="project" value="UniProtKB-SubCell"/>
</dbReference>
<feature type="transmembrane region" description="Helical" evidence="1">
    <location>
        <begin position="202"/>
        <end position="224"/>
    </location>
</feature>
<dbReference type="EMBL" id="FKBS01000029">
    <property type="protein sequence ID" value="SAI59913.1"/>
    <property type="molecule type" value="Genomic_DNA"/>
</dbReference>
<reference evidence="2 3" key="1">
    <citation type="submission" date="2016-03" db="EMBL/GenBank/DDBJ databases">
        <authorList>
            <consortium name="Pathogen Informatics"/>
        </authorList>
    </citation>
    <scope>NUCLEOTIDE SEQUENCE [LARGE SCALE GENOMIC DNA]</scope>
    <source>
        <strain evidence="2 3">NCTC13364</strain>
    </source>
</reference>